<reference evidence="1 2" key="1">
    <citation type="submission" date="2019-03" db="EMBL/GenBank/DDBJ databases">
        <title>San Antonio Military Medical Center submission to MRSN (WRAIR), pending publication.</title>
        <authorList>
            <person name="Blyth D.M."/>
            <person name="Mccarthy S.L."/>
            <person name="Schall S.E."/>
            <person name="Stam J.A."/>
            <person name="Ong A.C."/>
            <person name="Mcgann P.T."/>
        </authorList>
    </citation>
    <scope>NUCLEOTIDE SEQUENCE [LARGE SCALE GENOMIC DNA]</scope>
    <source>
        <strain evidence="1 2">MRSN571793</strain>
    </source>
</reference>
<dbReference type="GO" id="GO:0003824">
    <property type="term" value="F:catalytic activity"/>
    <property type="evidence" value="ECO:0007669"/>
    <property type="project" value="InterPro"/>
</dbReference>
<dbReference type="AlphaFoldDB" id="A0A4Y8L738"/>
<dbReference type="EMBL" id="SOML01000004">
    <property type="protein sequence ID" value="TFD96870.1"/>
    <property type="molecule type" value="Genomic_DNA"/>
</dbReference>
<accession>A0A4Y8L738</accession>
<evidence type="ECO:0000313" key="1">
    <source>
        <dbReference type="EMBL" id="TFD96870.1"/>
    </source>
</evidence>
<gene>
    <name evidence="1" type="ORF">E2605_08635</name>
</gene>
<protein>
    <recommendedName>
        <fullName evidence="3">DUF5131 family protein</fullName>
    </recommendedName>
</protein>
<comment type="caution">
    <text evidence="1">The sequence shown here is derived from an EMBL/GenBank/DDBJ whole genome shotgun (WGS) entry which is preliminary data.</text>
</comment>
<evidence type="ECO:0000313" key="2">
    <source>
        <dbReference type="Proteomes" id="UP000297861"/>
    </source>
</evidence>
<dbReference type="OrthoDB" id="9785699at2"/>
<dbReference type="RefSeq" id="WP_134436147.1">
    <property type="nucleotide sequence ID" value="NZ_SOML01000004.1"/>
</dbReference>
<sequence>MKDNTKQVFGTYEWAVENANFISGCRNNCKYCYSREMAIRFKRKTTENWSTEEINYNQFNKKIKKVDGFIMFPSSHDITPDNLPSTIVFLGKLLKAKNNILIVSKPHFEVIEAICCNFSEYKKNILFRFTIGSKKSGILNFWEPGATNYEERKRCLKYAFDKGFETSVSCEPMLDSNTVSLVSDLQDYVTDFIWIGKANFLHRRLTMNGVTDDETIAQAKKLIESQSDSHIRLLYKKLKNNPKIKWKESIKKVLNLEISTVKGLDE</sequence>
<keyword evidence="2" id="KW-1185">Reference proteome</keyword>
<dbReference type="SFLD" id="SFLDS00029">
    <property type="entry name" value="Radical_SAM"/>
    <property type="match status" value="1"/>
</dbReference>
<proteinExistence type="predicted"/>
<organism evidence="1 2">
    <name type="scientific">Dysgonomonas capnocytophagoides</name>
    <dbReference type="NCBI Taxonomy" id="45254"/>
    <lineage>
        <taxon>Bacteria</taxon>
        <taxon>Pseudomonadati</taxon>
        <taxon>Bacteroidota</taxon>
        <taxon>Bacteroidia</taxon>
        <taxon>Bacteroidales</taxon>
        <taxon>Dysgonomonadaceae</taxon>
        <taxon>Dysgonomonas</taxon>
    </lineage>
</organism>
<dbReference type="Proteomes" id="UP000297861">
    <property type="component" value="Unassembled WGS sequence"/>
</dbReference>
<evidence type="ECO:0008006" key="3">
    <source>
        <dbReference type="Google" id="ProtNLM"/>
    </source>
</evidence>
<dbReference type="InterPro" id="IPR007197">
    <property type="entry name" value="rSAM"/>
</dbReference>
<dbReference type="GO" id="GO:0051536">
    <property type="term" value="F:iron-sulfur cluster binding"/>
    <property type="evidence" value="ECO:0007669"/>
    <property type="project" value="InterPro"/>
</dbReference>
<name>A0A4Y8L738_9BACT</name>